<comment type="caution">
    <text evidence="1">The sequence shown here is derived from an EMBL/GenBank/DDBJ whole genome shotgun (WGS) entry which is preliminary data.</text>
</comment>
<dbReference type="RefSeq" id="WP_345711247.1">
    <property type="nucleotide sequence ID" value="NZ_BAABIL010000119.1"/>
</dbReference>
<reference evidence="2" key="1">
    <citation type="journal article" date="2019" name="Int. J. Syst. Evol. Microbiol.">
        <title>The Global Catalogue of Microorganisms (GCM) 10K type strain sequencing project: providing services to taxonomists for standard genome sequencing and annotation.</title>
        <authorList>
            <consortium name="The Broad Institute Genomics Platform"/>
            <consortium name="The Broad Institute Genome Sequencing Center for Infectious Disease"/>
            <person name="Wu L."/>
            <person name="Ma J."/>
        </authorList>
    </citation>
    <scope>NUCLEOTIDE SEQUENCE [LARGE SCALE GENOMIC DNA]</scope>
    <source>
        <strain evidence="2">JCM 18126</strain>
    </source>
</reference>
<protein>
    <submittedName>
        <fullName evidence="1">Uncharacterized protein</fullName>
    </submittedName>
</protein>
<evidence type="ECO:0000313" key="1">
    <source>
        <dbReference type="EMBL" id="GAA4969494.1"/>
    </source>
</evidence>
<dbReference type="EMBL" id="BAABIL010000119">
    <property type="protein sequence ID" value="GAA4969494.1"/>
    <property type="molecule type" value="Genomic_DNA"/>
</dbReference>
<dbReference type="Proteomes" id="UP001501195">
    <property type="component" value="Unassembled WGS sequence"/>
</dbReference>
<gene>
    <name evidence="1" type="ORF">GCM10023225_09700</name>
</gene>
<organism evidence="1 2">
    <name type="scientific">Kineococcus glutinatus</name>
    <dbReference type="NCBI Taxonomy" id="1070872"/>
    <lineage>
        <taxon>Bacteria</taxon>
        <taxon>Bacillati</taxon>
        <taxon>Actinomycetota</taxon>
        <taxon>Actinomycetes</taxon>
        <taxon>Kineosporiales</taxon>
        <taxon>Kineosporiaceae</taxon>
        <taxon>Kineococcus</taxon>
    </lineage>
</organism>
<accession>A0ABP9HFC5</accession>
<proteinExistence type="predicted"/>
<keyword evidence="2" id="KW-1185">Reference proteome</keyword>
<sequence length="133" mass="14512">MDIVFDGYAEVKVTTEVKRVSKKKKKRSGSGESEHRVTYSSDLGDRLYFKFTSTLTASTCTYESTNGDQVDQAGRTWVHMGETAYGSSRPGHSVASIHQAAQHNLGLAVVSCDCSGDIPFNSVYSKQVQLPVV</sequence>
<evidence type="ECO:0000313" key="2">
    <source>
        <dbReference type="Proteomes" id="UP001501195"/>
    </source>
</evidence>
<name>A0ABP9HFC5_9ACTN</name>